<sequence>MKEKAKFNSRIKGSMFKKLSVLSLSFAIVTGGAGTAQAYGSFSDVSADSWAYKYITKIAALGIAEGDDAGNFNAEAPISHQEAVIMALRFMGYDQVPDANGNDSFPHKADEWADDWAEFAASAGLLVASEENETGYWGREQASREWIVKLVIRVLGEQQTADTLAASPTRFADDNEISAQSRGYINAAYQMDIIGGFPDGTFQPQAMVTRAQMAAILGNAEKLMAQPANRAIRGKVIGYSPKEIEVISSGGAAEAYTLSPNAVIYGSEGLGSEPHIGENVLVIHNNGLAYFVEASAVSEEALPRLPGPQGPKGSQGDKGDKGEQGEKGDKGERGDKGDTGDQGSTGPQGIQGAKGDKGDKGDPGTGLIGTAIYNAANASGYAVNQVITYQGATYMVTNSPPAWNPDVSSDYIVLAAKGDQGAQGIQGIQGVQGPQGIQGVPGVKGDPGAGLSGTAIYNAANASSYAVNQVVTYQGATYMVTNSPPAGNPDVSSDYIMLAAKGDQGAQGIQGIQGVQGPQGIQGVPGVKGDPGAGLSGTAIYNSANASSYAVNQVVTYQGATYMVINSPPAGNPDVSSDYMVLAAKGDAGSGSTAAEGFSAKLTNMNTSASGQLTGWSVATPNYDASGFNEATGDYIVPATGKYAIKATLNYQTVTAVTTSLGAGIDPRFTIKQNGTDLLSGYLPVLNVNIALVLTLRSVLGSGTVTLEGEALLMAGDMINLNYDADGMNIALNVGPVNWSIRQLSSE</sequence>
<comment type="caution">
    <text evidence="4">The sequence shown here is derived from an EMBL/GenBank/DDBJ whole genome shotgun (WGS) entry which is preliminary data.</text>
</comment>
<dbReference type="InterPro" id="IPR008160">
    <property type="entry name" value="Collagen"/>
</dbReference>
<dbReference type="PANTHER" id="PTHR24023:SF1082">
    <property type="entry name" value="COLLAGEN TRIPLE HELIX REPEAT"/>
    <property type="match status" value="1"/>
</dbReference>
<dbReference type="RefSeq" id="WP_190928980.1">
    <property type="nucleotide sequence ID" value="NZ_JACXJA010000019.1"/>
</dbReference>
<dbReference type="Pfam" id="PF01391">
    <property type="entry name" value="Collagen"/>
    <property type="match status" value="1"/>
</dbReference>
<reference evidence="4" key="1">
    <citation type="submission" date="2020-09" db="EMBL/GenBank/DDBJ databases">
        <title>A novel bacterium of genus Paenibacillus, isolated from South China Sea.</title>
        <authorList>
            <person name="Huang H."/>
            <person name="Mo K."/>
            <person name="Hu Y."/>
        </authorList>
    </citation>
    <scope>NUCLEOTIDE SEQUENCE</scope>
    <source>
        <strain evidence="4">IB182363</strain>
    </source>
</reference>
<dbReference type="GO" id="GO:0005615">
    <property type="term" value="C:extracellular space"/>
    <property type="evidence" value="ECO:0007669"/>
    <property type="project" value="TreeGrafter"/>
</dbReference>
<dbReference type="PROSITE" id="PS51272">
    <property type="entry name" value="SLH"/>
    <property type="match status" value="2"/>
</dbReference>
<name>A0A927CAZ7_9BACL</name>
<dbReference type="InterPro" id="IPR050149">
    <property type="entry name" value="Collagen_superfamily"/>
</dbReference>
<dbReference type="AlphaFoldDB" id="A0A927CAZ7"/>
<dbReference type="Gene3D" id="1.20.5.320">
    <property type="entry name" value="6-Phosphogluconate Dehydrogenase, domain 3"/>
    <property type="match status" value="2"/>
</dbReference>
<gene>
    <name evidence="4" type="ORF">IDH45_15250</name>
</gene>
<feature type="region of interest" description="Disordered" evidence="1">
    <location>
        <begin position="302"/>
        <end position="362"/>
    </location>
</feature>
<feature type="chain" id="PRO_5036850290" evidence="2">
    <location>
        <begin position="39"/>
        <end position="747"/>
    </location>
</feature>
<proteinExistence type="predicted"/>
<dbReference type="InterPro" id="IPR001119">
    <property type="entry name" value="SLH_dom"/>
</dbReference>
<evidence type="ECO:0000313" key="5">
    <source>
        <dbReference type="Proteomes" id="UP000639396"/>
    </source>
</evidence>
<protein>
    <submittedName>
        <fullName evidence="4">S-layer homology domain-containing protein</fullName>
    </submittedName>
</protein>
<evidence type="ECO:0000256" key="1">
    <source>
        <dbReference type="SAM" id="MobiDB-lite"/>
    </source>
</evidence>
<evidence type="ECO:0000313" key="4">
    <source>
        <dbReference type="EMBL" id="MBD2863348.1"/>
    </source>
</evidence>
<dbReference type="Pfam" id="PF00395">
    <property type="entry name" value="SLH"/>
    <property type="match status" value="2"/>
</dbReference>
<dbReference type="Proteomes" id="UP000639396">
    <property type="component" value="Unassembled WGS sequence"/>
</dbReference>
<feature type="compositionally biased region" description="Basic and acidic residues" evidence="1">
    <location>
        <begin position="315"/>
        <end position="339"/>
    </location>
</feature>
<dbReference type="GO" id="GO:0031012">
    <property type="term" value="C:extracellular matrix"/>
    <property type="evidence" value="ECO:0007669"/>
    <property type="project" value="TreeGrafter"/>
</dbReference>
<organism evidence="4 5">
    <name type="scientific">Paenibacillus oceani</name>
    <dbReference type="NCBI Taxonomy" id="2772510"/>
    <lineage>
        <taxon>Bacteria</taxon>
        <taxon>Bacillati</taxon>
        <taxon>Bacillota</taxon>
        <taxon>Bacilli</taxon>
        <taxon>Bacillales</taxon>
        <taxon>Paenibacillaceae</taxon>
        <taxon>Paenibacillus</taxon>
    </lineage>
</organism>
<keyword evidence="5" id="KW-1185">Reference proteome</keyword>
<evidence type="ECO:0000256" key="2">
    <source>
        <dbReference type="SAM" id="SignalP"/>
    </source>
</evidence>
<accession>A0A927CAZ7</accession>
<feature type="signal peptide" evidence="2">
    <location>
        <begin position="1"/>
        <end position="38"/>
    </location>
</feature>
<feature type="domain" description="SLH" evidence="3">
    <location>
        <begin position="168"/>
        <end position="231"/>
    </location>
</feature>
<dbReference type="PANTHER" id="PTHR24023">
    <property type="entry name" value="COLLAGEN ALPHA"/>
    <property type="match status" value="1"/>
</dbReference>
<feature type="domain" description="SLH" evidence="3">
    <location>
        <begin position="38"/>
        <end position="101"/>
    </location>
</feature>
<dbReference type="EMBL" id="JACXJA010000019">
    <property type="protein sequence ID" value="MBD2863348.1"/>
    <property type="molecule type" value="Genomic_DNA"/>
</dbReference>
<keyword evidence="2" id="KW-0732">Signal</keyword>
<evidence type="ECO:0000259" key="3">
    <source>
        <dbReference type="PROSITE" id="PS51272"/>
    </source>
</evidence>